<dbReference type="EMBL" id="CP063849">
    <property type="protein sequence ID" value="QOY90068.1"/>
    <property type="molecule type" value="Genomic_DNA"/>
</dbReference>
<dbReference type="AlphaFoldDB" id="A0A7S7SML6"/>
<keyword evidence="2" id="KW-1185">Reference proteome</keyword>
<accession>A0A7S7SML6</accession>
<evidence type="ECO:0000313" key="2">
    <source>
        <dbReference type="Proteomes" id="UP000593892"/>
    </source>
</evidence>
<sequence length="216" mass="24990">MDTSIQLMRLGFDGKWSAEELGQALISIADLYNLRLFLEYQREEFLERERAYEELLLPPSVRTRWRRELSFLGPLGRVSSLGFIPQSLDGAEWARLFVPEERLQIRRISYASPGFSDLAGIGTVVGHLKDFILKLVERRDLRTQRELNDERAALENERMRIENARNFVALGKDLGYSEMELRVLVAYVDRKQEPLVRLADKQKLSSVSTPESSNEE</sequence>
<dbReference type="Proteomes" id="UP000593892">
    <property type="component" value="Chromosome"/>
</dbReference>
<protein>
    <submittedName>
        <fullName evidence="1">Uncharacterized protein</fullName>
    </submittedName>
</protein>
<name>A0A7S7SML6_PALFE</name>
<gene>
    <name evidence="1" type="ORF">IRI77_08970</name>
</gene>
<reference evidence="1 2" key="1">
    <citation type="submission" date="2020-10" db="EMBL/GenBank/DDBJ databases">
        <title>Complete genome sequence of Paludibaculum fermentans P105T, a facultatively anaerobic acidobacterium capable of dissimilatory Fe(III) reduction.</title>
        <authorList>
            <person name="Dedysh S.N."/>
            <person name="Beletsky A.V."/>
            <person name="Kulichevskaya I.S."/>
            <person name="Mardanov A.V."/>
            <person name="Ravin N.V."/>
        </authorList>
    </citation>
    <scope>NUCLEOTIDE SEQUENCE [LARGE SCALE GENOMIC DNA]</scope>
    <source>
        <strain evidence="1 2">P105</strain>
    </source>
</reference>
<organism evidence="1 2">
    <name type="scientific">Paludibaculum fermentans</name>
    <dbReference type="NCBI Taxonomy" id="1473598"/>
    <lineage>
        <taxon>Bacteria</taxon>
        <taxon>Pseudomonadati</taxon>
        <taxon>Acidobacteriota</taxon>
        <taxon>Terriglobia</taxon>
        <taxon>Bryobacterales</taxon>
        <taxon>Bryobacteraceae</taxon>
        <taxon>Paludibaculum</taxon>
    </lineage>
</organism>
<dbReference type="KEGG" id="pfer:IRI77_08970"/>
<evidence type="ECO:0000313" key="1">
    <source>
        <dbReference type="EMBL" id="QOY90068.1"/>
    </source>
</evidence>
<proteinExistence type="predicted"/>
<dbReference type="RefSeq" id="WP_194451730.1">
    <property type="nucleotide sequence ID" value="NZ_CP063849.1"/>
</dbReference>